<comment type="caution">
    <text evidence="1">The sequence shown here is derived from an EMBL/GenBank/DDBJ whole genome shotgun (WGS) entry which is preliminary data.</text>
</comment>
<name>A0A8S2X9R7_9BILA</name>
<reference evidence="1" key="1">
    <citation type="submission" date="2021-02" db="EMBL/GenBank/DDBJ databases">
        <authorList>
            <person name="Nowell W R."/>
        </authorList>
    </citation>
    <scope>NUCLEOTIDE SEQUENCE</scope>
</reference>
<dbReference type="Proteomes" id="UP000682733">
    <property type="component" value="Unassembled WGS sequence"/>
</dbReference>
<accession>A0A8S2X9R7</accession>
<dbReference type="EMBL" id="CAJOBA010091534">
    <property type="protein sequence ID" value="CAF4486667.1"/>
    <property type="molecule type" value="Genomic_DNA"/>
</dbReference>
<feature type="non-terminal residue" evidence="1">
    <location>
        <position position="1"/>
    </location>
</feature>
<dbReference type="AlphaFoldDB" id="A0A8S2X9R7"/>
<sequence>NVWNNRKCTKVNRSVEKASLDISLEPFTLNEKTDVDLGTKFFYVKLLSNELDAANSFSLEWLELVYDLICGIRHSYVQEWYIPARTLFQSDYDNILKNLNDIADNLSLDKISDFLKVRGSHLNVYYSILNVLKLNPYLHKFVLLVQNIQIDLDLENYIRQAEQLASLYLCQFELFRTHSLLKNVYNTIEKGFEYEFLDLTPTITLDLWPKCLEPTLDAIGERFGQKLASKLRALPFCLVSKWSREGIQDEDGHIEFCYS</sequence>
<protein>
    <submittedName>
        <fullName evidence="1">Uncharacterized protein</fullName>
    </submittedName>
</protein>
<organism evidence="1 2">
    <name type="scientific">Didymodactylos carnosus</name>
    <dbReference type="NCBI Taxonomy" id="1234261"/>
    <lineage>
        <taxon>Eukaryota</taxon>
        <taxon>Metazoa</taxon>
        <taxon>Spiralia</taxon>
        <taxon>Gnathifera</taxon>
        <taxon>Rotifera</taxon>
        <taxon>Eurotatoria</taxon>
        <taxon>Bdelloidea</taxon>
        <taxon>Philodinida</taxon>
        <taxon>Philodinidae</taxon>
        <taxon>Didymodactylos</taxon>
    </lineage>
</organism>
<gene>
    <name evidence="1" type="ORF">TMI583_LOCUS47383</name>
</gene>
<proteinExistence type="predicted"/>
<feature type="non-terminal residue" evidence="1">
    <location>
        <position position="259"/>
    </location>
</feature>
<evidence type="ECO:0000313" key="2">
    <source>
        <dbReference type="Proteomes" id="UP000682733"/>
    </source>
</evidence>
<evidence type="ECO:0000313" key="1">
    <source>
        <dbReference type="EMBL" id="CAF4486667.1"/>
    </source>
</evidence>